<reference evidence="2" key="1">
    <citation type="journal article" date="2019" name="Sci. Rep.">
        <title>Draft genome of Tanacetum cinerariifolium, the natural source of mosquito coil.</title>
        <authorList>
            <person name="Yamashiro T."/>
            <person name="Shiraishi A."/>
            <person name="Satake H."/>
            <person name="Nakayama K."/>
        </authorList>
    </citation>
    <scope>NUCLEOTIDE SEQUENCE</scope>
</reference>
<comment type="caution">
    <text evidence="2">The sequence shown here is derived from an EMBL/GenBank/DDBJ whole genome shotgun (WGS) entry which is preliminary data.</text>
</comment>
<evidence type="ECO:0000259" key="1">
    <source>
        <dbReference type="Pfam" id="PF00078"/>
    </source>
</evidence>
<keyword evidence="2" id="KW-0239">DNA-directed DNA polymerase</keyword>
<sequence length="631" mass="71380">MVDNRTIEEMLQASTEGITSTLKFRDVPNDAIKLMLFPYSLEGAAKIWYEKEPPRSILQWGDLITETSIRVKKNEIDNFKVGLKKEIHSSIQNQRNTVKNELKSDINKLRNMMASYFQMNTASSLGSDSLPSNTVPNPRADLKVITTRSVVDYIFDPHVPLILGRPFLRTRRALIDVYGEELTLCVDYEAITFNVGQTSKYSYNDAESINRIDVIDVACEDYVQDVLGFSDNFKSGSPTLALDPIISSSSTSFTPFEGSDFGDTLYLEKFLNEDPSPNLPLVKTEDLKQVDATMTKPSIEEPPDLELKELLSHLKYVFLEGTDKLPVIISKELKVEEKSALLKVDFKPAVQHQRRVNSKIHEVIKEEVIKLLNVGLIYPIFDSPWVSPVHCVPKKGGITVVENEDNELIPTRCMKAIFHDMIKKMMDVFMDDFLVASDSFSLCLSYFDKMLQRCDDTNLVLNWEKCHFMVKEGIVIGHKISKSGIEVDRAKVNVIAKLSHPTFVKENLAADHLSRLENPHQDELKKKEITKTFPLETLGMVAFCGDSSTLWFSDFANYHAGNFIVKRMSWCIHDQEAIDILTAYHNGPTEGHHGANLTTKKIAPDLEASRARGFVHRPLELQSFAYGNSIS</sequence>
<evidence type="ECO:0000313" key="2">
    <source>
        <dbReference type="EMBL" id="GEU63616.1"/>
    </source>
</evidence>
<dbReference type="Pfam" id="PF00078">
    <property type="entry name" value="RVT_1"/>
    <property type="match status" value="1"/>
</dbReference>
<dbReference type="InterPro" id="IPR043128">
    <property type="entry name" value="Rev_trsase/Diguanyl_cyclase"/>
</dbReference>
<accession>A0A6L2LP75</accession>
<name>A0A6L2LP75_TANCI</name>
<dbReference type="InterPro" id="IPR000477">
    <property type="entry name" value="RT_dom"/>
</dbReference>
<dbReference type="AlphaFoldDB" id="A0A6L2LP75"/>
<organism evidence="2">
    <name type="scientific">Tanacetum cinerariifolium</name>
    <name type="common">Dalmatian daisy</name>
    <name type="synonym">Chrysanthemum cinerariifolium</name>
    <dbReference type="NCBI Taxonomy" id="118510"/>
    <lineage>
        <taxon>Eukaryota</taxon>
        <taxon>Viridiplantae</taxon>
        <taxon>Streptophyta</taxon>
        <taxon>Embryophyta</taxon>
        <taxon>Tracheophyta</taxon>
        <taxon>Spermatophyta</taxon>
        <taxon>Magnoliopsida</taxon>
        <taxon>eudicotyledons</taxon>
        <taxon>Gunneridae</taxon>
        <taxon>Pentapetalae</taxon>
        <taxon>asterids</taxon>
        <taxon>campanulids</taxon>
        <taxon>Asterales</taxon>
        <taxon>Asteraceae</taxon>
        <taxon>Asteroideae</taxon>
        <taxon>Anthemideae</taxon>
        <taxon>Anthemidinae</taxon>
        <taxon>Tanacetum</taxon>
    </lineage>
</organism>
<dbReference type="InterPro" id="IPR053134">
    <property type="entry name" value="RNA-dir_DNA_polymerase"/>
</dbReference>
<dbReference type="PANTHER" id="PTHR24559:SF432">
    <property type="entry name" value="RNA-DIRECTED DNA POLYMERASE HOMOLOG"/>
    <property type="match status" value="1"/>
</dbReference>
<feature type="domain" description="Reverse transcriptase" evidence="1">
    <location>
        <begin position="411"/>
        <end position="479"/>
    </location>
</feature>
<dbReference type="Gene3D" id="3.30.70.270">
    <property type="match status" value="1"/>
</dbReference>
<keyword evidence="2" id="KW-0548">Nucleotidyltransferase</keyword>
<dbReference type="PANTHER" id="PTHR24559">
    <property type="entry name" value="TRANSPOSON TY3-I GAG-POL POLYPROTEIN"/>
    <property type="match status" value="1"/>
</dbReference>
<dbReference type="Gene3D" id="3.10.10.10">
    <property type="entry name" value="HIV Type 1 Reverse Transcriptase, subunit A, domain 1"/>
    <property type="match status" value="1"/>
</dbReference>
<proteinExistence type="predicted"/>
<gene>
    <name evidence="2" type="ORF">Tci_035594</name>
</gene>
<dbReference type="GO" id="GO:0003887">
    <property type="term" value="F:DNA-directed DNA polymerase activity"/>
    <property type="evidence" value="ECO:0007669"/>
    <property type="project" value="UniProtKB-KW"/>
</dbReference>
<protein>
    <submittedName>
        <fullName evidence="2">DNA-directed DNA polymerase</fullName>
    </submittedName>
</protein>
<dbReference type="EMBL" id="BKCJ010004878">
    <property type="protein sequence ID" value="GEU63616.1"/>
    <property type="molecule type" value="Genomic_DNA"/>
</dbReference>
<keyword evidence="2" id="KW-0808">Transferase</keyword>
<dbReference type="InterPro" id="IPR043502">
    <property type="entry name" value="DNA/RNA_pol_sf"/>
</dbReference>
<dbReference type="SUPFAM" id="SSF56672">
    <property type="entry name" value="DNA/RNA polymerases"/>
    <property type="match status" value="1"/>
</dbReference>